<keyword evidence="3" id="KW-1185">Reference proteome</keyword>
<accession>A0ABP7A869</accession>
<feature type="transmembrane region" description="Helical" evidence="1">
    <location>
        <begin position="130"/>
        <end position="148"/>
    </location>
</feature>
<feature type="transmembrane region" description="Helical" evidence="1">
    <location>
        <begin position="160"/>
        <end position="181"/>
    </location>
</feature>
<proteinExistence type="predicted"/>
<feature type="transmembrane region" description="Helical" evidence="1">
    <location>
        <begin position="193"/>
        <end position="211"/>
    </location>
</feature>
<keyword evidence="1" id="KW-1133">Transmembrane helix</keyword>
<feature type="transmembrane region" description="Helical" evidence="1">
    <location>
        <begin position="432"/>
        <end position="449"/>
    </location>
</feature>
<keyword evidence="1" id="KW-0472">Membrane</keyword>
<evidence type="ECO:0000313" key="3">
    <source>
        <dbReference type="Proteomes" id="UP001500630"/>
    </source>
</evidence>
<dbReference type="Proteomes" id="UP001500630">
    <property type="component" value="Unassembled WGS sequence"/>
</dbReference>
<organism evidence="2 3">
    <name type="scientific">Nonomuraea rosea</name>
    <dbReference type="NCBI Taxonomy" id="638574"/>
    <lineage>
        <taxon>Bacteria</taxon>
        <taxon>Bacillati</taxon>
        <taxon>Actinomycetota</taxon>
        <taxon>Actinomycetes</taxon>
        <taxon>Streptosporangiales</taxon>
        <taxon>Streptosporangiaceae</taxon>
        <taxon>Nonomuraea</taxon>
    </lineage>
</organism>
<gene>
    <name evidence="2" type="ORF">GCM10022419_135130</name>
</gene>
<comment type="caution">
    <text evidence="2">The sequence shown here is derived from an EMBL/GenBank/DDBJ whole genome shotgun (WGS) entry which is preliminary data.</text>
</comment>
<name>A0ABP7A869_9ACTN</name>
<keyword evidence="1" id="KW-0812">Transmembrane</keyword>
<feature type="transmembrane region" description="Helical" evidence="1">
    <location>
        <begin position="461"/>
        <end position="478"/>
    </location>
</feature>
<feature type="transmembrane region" description="Helical" evidence="1">
    <location>
        <begin position="342"/>
        <end position="364"/>
    </location>
</feature>
<dbReference type="EMBL" id="BAABDQ010000087">
    <property type="protein sequence ID" value="GAA3626660.1"/>
    <property type="molecule type" value="Genomic_DNA"/>
</dbReference>
<sequence length="767" mass="84338">MGAFLLIPIPEYLMRRHRFGRLAAGFAALYLAAVIVLAVVGLVTGDLVPLWRVVADPDGYTADEIGAWPWLPALLVPIAAVQAWAYREVLRGRLRGEPARHGREARLLRVALYAMVVYVLTWQLPIPYLWWTSLVADVIELAVIWLFFRVLRETSRRWTRVLILVTGTLSVVHNVVTTIAYQTGNFRFAGQNWTWALDALWSVWLVSLLVAQTRDPRWSGATVRAGVIAVLFSFLSSGSVSIVTFGSADAVSWKLLMPSLLGAVSVFSLVWWARSAHDLGTLQPPAPVWARARGWPLPAAVAIVLPLLPAAVNLAQGVPFWLGPKNVLGDVVREYTGSEATAYWFALDLLVGVGAPAVLILLAVRRRTRTLLRATTLSLFLLGGAGAVSAFTSEHSTFFGELWLYPESLYVERGATVPYEGAQLLSPGISPLWYALALTASGLVLLLLYAAPPAHRVRHHVFLAALASAVALCLLPAADMARGPVTDCDMPEPWQIDTGEAEPRALTAAQKFVCSLRSEYGAQGLHVFPGTTPDQVVLAYGRRLCGVHTRNDPRELARLEIERASLTYPLAEICPSATTIVQAAKAKQDQEIAAMQAGSQALCDATPRHRPRIKPVRAIRMKEPQWTDYGVLQTYEGEGAEETEPDRDPGNGLVSSARGILAVMTHPDFDLCVTLETYTRRPPVETKGWDKVVEVGYDSPGGEIVLYDSLSGTELPNLALNGRKGHYRIRVHYAWFPWKGEAQSGQRLLIMAYPSKGDKEIVHRNRR</sequence>
<protein>
    <submittedName>
        <fullName evidence="2">Uncharacterized protein</fullName>
    </submittedName>
</protein>
<feature type="transmembrane region" description="Helical" evidence="1">
    <location>
        <begin position="65"/>
        <end position="86"/>
    </location>
</feature>
<feature type="transmembrane region" description="Helical" evidence="1">
    <location>
        <begin position="371"/>
        <end position="392"/>
    </location>
</feature>
<evidence type="ECO:0000256" key="1">
    <source>
        <dbReference type="SAM" id="Phobius"/>
    </source>
</evidence>
<feature type="transmembrane region" description="Helical" evidence="1">
    <location>
        <begin position="294"/>
        <end position="322"/>
    </location>
</feature>
<reference evidence="3" key="1">
    <citation type="journal article" date="2019" name="Int. J. Syst. Evol. Microbiol.">
        <title>The Global Catalogue of Microorganisms (GCM) 10K type strain sequencing project: providing services to taxonomists for standard genome sequencing and annotation.</title>
        <authorList>
            <consortium name="The Broad Institute Genomics Platform"/>
            <consortium name="The Broad Institute Genome Sequencing Center for Infectious Disease"/>
            <person name="Wu L."/>
            <person name="Ma J."/>
        </authorList>
    </citation>
    <scope>NUCLEOTIDE SEQUENCE [LARGE SCALE GENOMIC DNA]</scope>
    <source>
        <strain evidence="3">JCM 17326</strain>
    </source>
</reference>
<feature type="transmembrane region" description="Helical" evidence="1">
    <location>
        <begin position="22"/>
        <end position="45"/>
    </location>
</feature>
<feature type="transmembrane region" description="Helical" evidence="1">
    <location>
        <begin position="255"/>
        <end position="273"/>
    </location>
</feature>
<evidence type="ECO:0000313" key="2">
    <source>
        <dbReference type="EMBL" id="GAA3626660.1"/>
    </source>
</evidence>
<feature type="transmembrane region" description="Helical" evidence="1">
    <location>
        <begin position="107"/>
        <end position="124"/>
    </location>
</feature>
<feature type="transmembrane region" description="Helical" evidence="1">
    <location>
        <begin position="223"/>
        <end position="243"/>
    </location>
</feature>